<reference evidence="1" key="1">
    <citation type="journal article" date="2022" name="bioRxiv">
        <title>Sequencing and chromosome-scale assembly of the giantPleurodeles waltlgenome.</title>
        <authorList>
            <person name="Brown T."/>
            <person name="Elewa A."/>
            <person name="Iarovenko S."/>
            <person name="Subramanian E."/>
            <person name="Araus A.J."/>
            <person name="Petzold A."/>
            <person name="Susuki M."/>
            <person name="Suzuki K.-i.T."/>
            <person name="Hayashi T."/>
            <person name="Toyoda A."/>
            <person name="Oliveira C."/>
            <person name="Osipova E."/>
            <person name="Leigh N.D."/>
            <person name="Simon A."/>
            <person name="Yun M.H."/>
        </authorList>
    </citation>
    <scope>NUCLEOTIDE SEQUENCE</scope>
    <source>
        <strain evidence="1">20211129_DDA</strain>
        <tissue evidence="1">Liver</tissue>
    </source>
</reference>
<accession>A0AAV7WGM4</accession>
<dbReference type="Proteomes" id="UP001066276">
    <property type="component" value="Chromosome 1_2"/>
</dbReference>
<keyword evidence="2" id="KW-1185">Reference proteome</keyword>
<evidence type="ECO:0000313" key="2">
    <source>
        <dbReference type="Proteomes" id="UP001066276"/>
    </source>
</evidence>
<name>A0AAV7WGM4_PLEWA</name>
<gene>
    <name evidence="1" type="ORF">NDU88_007125</name>
</gene>
<proteinExistence type="predicted"/>
<evidence type="ECO:0000313" key="1">
    <source>
        <dbReference type="EMBL" id="KAJ1211771.1"/>
    </source>
</evidence>
<dbReference type="EMBL" id="JANPWB010000002">
    <property type="protein sequence ID" value="KAJ1211771.1"/>
    <property type="molecule type" value="Genomic_DNA"/>
</dbReference>
<dbReference type="AlphaFoldDB" id="A0AAV7WGM4"/>
<comment type="caution">
    <text evidence="1">The sequence shown here is derived from an EMBL/GenBank/DDBJ whole genome shotgun (WGS) entry which is preliminary data.</text>
</comment>
<sequence>MRMRVVRDKNSKRACASEVPVEGSSLRRCSIFSRTPSESGRLCYVRMRTTVRMRTGEFVNFAVWNFSPPRALLERMRALNF</sequence>
<organism evidence="1 2">
    <name type="scientific">Pleurodeles waltl</name>
    <name type="common">Iberian ribbed newt</name>
    <dbReference type="NCBI Taxonomy" id="8319"/>
    <lineage>
        <taxon>Eukaryota</taxon>
        <taxon>Metazoa</taxon>
        <taxon>Chordata</taxon>
        <taxon>Craniata</taxon>
        <taxon>Vertebrata</taxon>
        <taxon>Euteleostomi</taxon>
        <taxon>Amphibia</taxon>
        <taxon>Batrachia</taxon>
        <taxon>Caudata</taxon>
        <taxon>Salamandroidea</taxon>
        <taxon>Salamandridae</taxon>
        <taxon>Pleurodelinae</taxon>
        <taxon>Pleurodeles</taxon>
    </lineage>
</organism>
<protein>
    <submittedName>
        <fullName evidence="1">Uncharacterized protein</fullName>
    </submittedName>
</protein>